<evidence type="ECO:0000313" key="2">
    <source>
        <dbReference type="Proteomes" id="UP000321945"/>
    </source>
</evidence>
<evidence type="ECO:0000313" key="1">
    <source>
        <dbReference type="EMBL" id="TXD67904.1"/>
    </source>
</evidence>
<proteinExistence type="predicted"/>
<dbReference type="OrthoDB" id="8367156at2"/>
<organism evidence="1 2">
    <name type="scientific">Aequorivita lipolytica</name>
    <dbReference type="NCBI Taxonomy" id="153267"/>
    <lineage>
        <taxon>Bacteria</taxon>
        <taxon>Pseudomonadati</taxon>
        <taxon>Bacteroidota</taxon>
        <taxon>Flavobacteriia</taxon>
        <taxon>Flavobacteriales</taxon>
        <taxon>Flavobacteriaceae</taxon>
        <taxon>Aequorivita</taxon>
    </lineage>
</organism>
<dbReference type="AlphaFoldDB" id="A0A5C6YKY5"/>
<reference evidence="1 2" key="1">
    <citation type="submission" date="2019-08" db="EMBL/GenBank/DDBJ databases">
        <title>Genome of Aequorivita lipolytica Y10-2 (type strain).</title>
        <authorList>
            <person name="Bowman J.P."/>
        </authorList>
    </citation>
    <scope>NUCLEOTIDE SEQUENCE [LARGE SCALE GENOMIC DNA]</scope>
    <source>
        <strain evidence="1 2">Y10-2</strain>
    </source>
</reference>
<dbReference type="EMBL" id="VORU01000020">
    <property type="protein sequence ID" value="TXD67904.1"/>
    <property type="molecule type" value="Genomic_DNA"/>
</dbReference>
<protein>
    <submittedName>
        <fullName evidence="1">Uncharacterized protein</fullName>
    </submittedName>
</protein>
<accession>A0A5C6YKY5</accession>
<sequence>MTKLSSTVDIKKLTELIKNQQRIEIADFVYERFNERYLYPINQLNPKSKHGFSIMAISCIMIESFQSFKSGYDTTDGISRKTFSKFLSSEPEYIDFKGFENDFYFNVRCGILHQSETTNGWKIIREGKIFDKKTKK</sequence>
<comment type="caution">
    <text evidence="1">The sequence shown here is derived from an EMBL/GenBank/DDBJ whole genome shotgun (WGS) entry which is preliminary data.</text>
</comment>
<dbReference type="RefSeq" id="WP_111817075.1">
    <property type="nucleotide sequence ID" value="NZ_CBCRZQ010000017.1"/>
</dbReference>
<keyword evidence="2" id="KW-1185">Reference proteome</keyword>
<name>A0A5C6YKY5_9FLAO</name>
<gene>
    <name evidence="1" type="ORF">ESV24_14515</name>
</gene>
<dbReference type="Proteomes" id="UP000321945">
    <property type="component" value="Unassembled WGS sequence"/>
</dbReference>